<dbReference type="GO" id="GO:0006412">
    <property type="term" value="P:translation"/>
    <property type="evidence" value="ECO:0007669"/>
    <property type="project" value="InterPro"/>
</dbReference>
<dbReference type="Gene3D" id="3.100.10.10">
    <property type="match status" value="1"/>
</dbReference>
<evidence type="ECO:0000256" key="5">
    <source>
        <dbReference type="RuleBase" id="RU003889"/>
    </source>
</evidence>
<evidence type="ECO:0000256" key="2">
    <source>
        <dbReference type="ARBA" id="ARBA00022980"/>
    </source>
</evidence>
<dbReference type="AlphaFoldDB" id="A0A0G0A128"/>
<sequence>MAKRLGRGYGSGKGGHTSGRGQKGQKSRTDIHILFQGLKVKKSTLKRLPLLRGRGKFAAKHKPVEINIDKLKDLKKGEKVNIELLIKKGLVTKEDANSYGVKILGKSDFKKDLVFEVSVSK</sequence>
<feature type="domain" description="Large ribosomal subunit protein uL15/eL18" evidence="7">
    <location>
        <begin position="65"/>
        <end position="118"/>
    </location>
</feature>
<dbReference type="InterPro" id="IPR036227">
    <property type="entry name" value="Ribosomal_uL15/eL18_sf"/>
</dbReference>
<keyword evidence="2 8" id="KW-0689">Ribosomal protein</keyword>
<accession>A0A0G0A128</accession>
<dbReference type="SUPFAM" id="SSF52080">
    <property type="entry name" value="Ribosomal proteins L15p and L18e"/>
    <property type="match status" value="1"/>
</dbReference>
<reference evidence="8 9" key="1">
    <citation type="journal article" date="2015" name="Nature">
        <title>rRNA introns, odd ribosomes, and small enigmatic genomes across a large radiation of phyla.</title>
        <authorList>
            <person name="Brown C.T."/>
            <person name="Hug L.A."/>
            <person name="Thomas B.C."/>
            <person name="Sharon I."/>
            <person name="Castelle C.J."/>
            <person name="Singh A."/>
            <person name="Wilkins M.J."/>
            <person name="Williams K.H."/>
            <person name="Banfield J.F."/>
        </authorList>
    </citation>
    <scope>NUCLEOTIDE SEQUENCE [LARGE SCALE GENOMIC DNA]</scope>
</reference>
<dbReference type="PANTHER" id="PTHR12934">
    <property type="entry name" value="50S RIBOSOMAL PROTEIN L15"/>
    <property type="match status" value="1"/>
</dbReference>
<feature type="region of interest" description="Disordered" evidence="6">
    <location>
        <begin position="1"/>
        <end position="28"/>
    </location>
</feature>
<dbReference type="EMBL" id="LBOW01000005">
    <property type="protein sequence ID" value="KKP44906.1"/>
    <property type="molecule type" value="Genomic_DNA"/>
</dbReference>
<evidence type="ECO:0000259" key="7">
    <source>
        <dbReference type="Pfam" id="PF00828"/>
    </source>
</evidence>
<proteinExistence type="inferred from homology"/>
<organism evidence="8 9">
    <name type="scientific">Candidatus Woesebacteria bacterium GW2011_GWB1_33_22</name>
    <dbReference type="NCBI Taxonomy" id="1618566"/>
    <lineage>
        <taxon>Bacteria</taxon>
        <taxon>Candidatus Woeseibacteriota</taxon>
    </lineage>
</organism>
<evidence type="ECO:0000256" key="1">
    <source>
        <dbReference type="ARBA" id="ARBA00007320"/>
    </source>
</evidence>
<keyword evidence="3" id="KW-0687">Ribonucleoprotein</keyword>
<dbReference type="PANTHER" id="PTHR12934:SF11">
    <property type="entry name" value="LARGE RIBOSOMAL SUBUNIT PROTEIN UL15M"/>
    <property type="match status" value="1"/>
</dbReference>
<protein>
    <recommendedName>
        <fullName evidence="4 5">50S ribosomal protein L15</fullName>
    </recommendedName>
</protein>
<evidence type="ECO:0000313" key="9">
    <source>
        <dbReference type="Proteomes" id="UP000034778"/>
    </source>
</evidence>
<feature type="compositionally biased region" description="Gly residues" evidence="6">
    <location>
        <begin position="7"/>
        <end position="22"/>
    </location>
</feature>
<dbReference type="STRING" id="1618566.UR35_C0005G0036"/>
<dbReference type="Proteomes" id="UP000034778">
    <property type="component" value="Unassembled WGS sequence"/>
</dbReference>
<dbReference type="PATRIC" id="fig|1618566.3.peg.526"/>
<dbReference type="GO" id="GO:0015934">
    <property type="term" value="C:large ribosomal subunit"/>
    <property type="evidence" value="ECO:0007669"/>
    <property type="project" value="InterPro"/>
</dbReference>
<dbReference type="InterPro" id="IPR005749">
    <property type="entry name" value="Ribosomal_uL15_bac-type"/>
</dbReference>
<evidence type="ECO:0000256" key="6">
    <source>
        <dbReference type="SAM" id="MobiDB-lite"/>
    </source>
</evidence>
<dbReference type="GO" id="GO:0003735">
    <property type="term" value="F:structural constituent of ribosome"/>
    <property type="evidence" value="ECO:0007669"/>
    <property type="project" value="InterPro"/>
</dbReference>
<comment type="similarity">
    <text evidence="1">Belongs to the universal ribosomal protein uL15 family.</text>
</comment>
<evidence type="ECO:0000256" key="4">
    <source>
        <dbReference type="ARBA" id="ARBA00035497"/>
    </source>
</evidence>
<comment type="caution">
    <text evidence="8">The sequence shown here is derived from an EMBL/GenBank/DDBJ whole genome shotgun (WGS) entry which is preliminary data.</text>
</comment>
<name>A0A0G0A128_9BACT</name>
<dbReference type="Pfam" id="PF00828">
    <property type="entry name" value="Ribosomal_L27A"/>
    <property type="match status" value="1"/>
</dbReference>
<gene>
    <name evidence="8" type="ORF">UR35_C0005G0036</name>
</gene>
<evidence type="ECO:0000256" key="3">
    <source>
        <dbReference type="ARBA" id="ARBA00023274"/>
    </source>
</evidence>
<evidence type="ECO:0000313" key="8">
    <source>
        <dbReference type="EMBL" id="KKP44906.1"/>
    </source>
</evidence>
<dbReference type="InterPro" id="IPR021131">
    <property type="entry name" value="Ribosomal_uL15/eL18"/>
</dbReference>